<evidence type="ECO:0000313" key="6">
    <source>
        <dbReference type="Proteomes" id="UP000095544"/>
    </source>
</evidence>
<dbReference type="PANTHER" id="PTHR43280:SF28">
    <property type="entry name" value="HTH-TYPE TRANSCRIPTIONAL ACTIVATOR RHAS"/>
    <property type="match status" value="1"/>
</dbReference>
<keyword evidence="2" id="KW-0238">DNA-binding</keyword>
<keyword evidence="3" id="KW-0804">Transcription</keyword>
<dbReference type="InterPro" id="IPR020449">
    <property type="entry name" value="Tscrpt_reg_AraC-type_HTH"/>
</dbReference>
<evidence type="ECO:0000256" key="2">
    <source>
        <dbReference type="ARBA" id="ARBA00023125"/>
    </source>
</evidence>
<evidence type="ECO:0000256" key="1">
    <source>
        <dbReference type="ARBA" id="ARBA00023015"/>
    </source>
</evidence>
<dbReference type="InterPro" id="IPR037923">
    <property type="entry name" value="HTH-like"/>
</dbReference>
<dbReference type="PROSITE" id="PS01124">
    <property type="entry name" value="HTH_ARAC_FAMILY_2"/>
    <property type="match status" value="1"/>
</dbReference>
<name>A0A174ABN9_9FIRM</name>
<dbReference type="SMART" id="SM00342">
    <property type="entry name" value="HTH_ARAC"/>
    <property type="match status" value="1"/>
</dbReference>
<dbReference type="GO" id="GO:0043565">
    <property type="term" value="F:sequence-specific DNA binding"/>
    <property type="evidence" value="ECO:0007669"/>
    <property type="project" value="InterPro"/>
</dbReference>
<reference evidence="5 6" key="1">
    <citation type="submission" date="2015-09" db="EMBL/GenBank/DDBJ databases">
        <authorList>
            <consortium name="Pathogen Informatics"/>
        </authorList>
    </citation>
    <scope>NUCLEOTIDE SEQUENCE [LARGE SCALE GENOMIC DNA]</scope>
    <source>
        <strain evidence="5 6">2789STDY5834876</strain>
    </source>
</reference>
<organism evidence="5 6">
    <name type="scientific">Faecalicatena contorta</name>
    <dbReference type="NCBI Taxonomy" id="39482"/>
    <lineage>
        <taxon>Bacteria</taxon>
        <taxon>Bacillati</taxon>
        <taxon>Bacillota</taxon>
        <taxon>Clostridia</taxon>
        <taxon>Lachnospirales</taxon>
        <taxon>Lachnospiraceae</taxon>
        <taxon>Faecalicatena</taxon>
    </lineage>
</organism>
<dbReference type="SUPFAM" id="SSF46689">
    <property type="entry name" value="Homeodomain-like"/>
    <property type="match status" value="1"/>
</dbReference>
<accession>A0A174ABN9</accession>
<protein>
    <submittedName>
        <fullName evidence="5">Melibiose operon regulatory protein</fullName>
    </submittedName>
</protein>
<dbReference type="Gene3D" id="1.10.10.60">
    <property type="entry name" value="Homeodomain-like"/>
    <property type="match status" value="2"/>
</dbReference>
<dbReference type="STRING" id="39482.ERS852491_00650"/>
<dbReference type="InterPro" id="IPR018060">
    <property type="entry name" value="HTH_AraC"/>
</dbReference>
<dbReference type="InterPro" id="IPR009057">
    <property type="entry name" value="Homeodomain-like_sf"/>
</dbReference>
<dbReference type="OrthoDB" id="9782503at2"/>
<dbReference type="RefSeq" id="WP_055151014.1">
    <property type="nucleotide sequence ID" value="NZ_CYZU01000004.1"/>
</dbReference>
<dbReference type="SUPFAM" id="SSF51215">
    <property type="entry name" value="Regulatory protein AraC"/>
    <property type="match status" value="1"/>
</dbReference>
<dbReference type="GO" id="GO:0003700">
    <property type="term" value="F:DNA-binding transcription factor activity"/>
    <property type="evidence" value="ECO:0007669"/>
    <property type="project" value="InterPro"/>
</dbReference>
<sequence>MANQIDKAIDILITQYPKLQFTQKNVKNINEQIFKMPVPVLPHKRGDIILSAHGELHKGEPYHRHDYFLINYSYRGDYTQCIESENMILHQGEVLLFQPYVAHSLLPHATAGDSILSVRIRKELIFHSLLPLMPKHEALLHFFLSPLSGSPADTHKYLILSGDDVLNASMHSVFEILILEYVNMLPGYDTLLDSALSMLFSLFSRCYCADNFKNPSSQSEILIDNILKYLSRNCATATLKDVAEKFNYHPNYLSTILQKETGKTFSELIREFRLKRACTLLQYSLLPIEEIAVLVGYPHSSNFYKTFKKEYHISPHQYRIQSKPGNG</sequence>
<gene>
    <name evidence="5" type="primary">melR_1</name>
    <name evidence="5" type="ORF">ERS852491_00650</name>
</gene>
<dbReference type="PRINTS" id="PR00032">
    <property type="entry name" value="HTHARAC"/>
</dbReference>
<dbReference type="Pfam" id="PF02311">
    <property type="entry name" value="AraC_binding"/>
    <property type="match status" value="1"/>
</dbReference>
<evidence type="ECO:0000313" key="5">
    <source>
        <dbReference type="EMBL" id="CUN84895.1"/>
    </source>
</evidence>
<keyword evidence="1" id="KW-0805">Transcription regulation</keyword>
<dbReference type="Pfam" id="PF12833">
    <property type="entry name" value="HTH_18"/>
    <property type="match status" value="1"/>
</dbReference>
<dbReference type="InterPro" id="IPR003313">
    <property type="entry name" value="AraC-bd"/>
</dbReference>
<dbReference type="PANTHER" id="PTHR43280">
    <property type="entry name" value="ARAC-FAMILY TRANSCRIPTIONAL REGULATOR"/>
    <property type="match status" value="1"/>
</dbReference>
<dbReference type="EMBL" id="CYZU01000004">
    <property type="protein sequence ID" value="CUN84895.1"/>
    <property type="molecule type" value="Genomic_DNA"/>
</dbReference>
<dbReference type="Proteomes" id="UP000095544">
    <property type="component" value="Unassembled WGS sequence"/>
</dbReference>
<dbReference type="AlphaFoldDB" id="A0A174ABN9"/>
<evidence type="ECO:0000259" key="4">
    <source>
        <dbReference type="PROSITE" id="PS01124"/>
    </source>
</evidence>
<feature type="domain" description="HTH araC/xylS-type" evidence="4">
    <location>
        <begin position="224"/>
        <end position="321"/>
    </location>
</feature>
<evidence type="ECO:0000256" key="3">
    <source>
        <dbReference type="ARBA" id="ARBA00023163"/>
    </source>
</evidence>
<proteinExistence type="predicted"/>